<dbReference type="PROSITE" id="PS51143">
    <property type="entry name" value="MT_A70"/>
    <property type="match status" value="1"/>
</dbReference>
<accession>A0A6H0XWI6</accession>
<evidence type="ECO:0000256" key="1">
    <source>
        <dbReference type="PROSITE-ProRule" id="PRU00489"/>
    </source>
</evidence>
<name>A0A6H0XWI6_9PEZI</name>
<protein>
    <recommendedName>
        <fullName evidence="4">MT-A70-domain-containing protein</fullName>
    </recommendedName>
</protein>
<dbReference type="SUPFAM" id="SSF53335">
    <property type="entry name" value="S-adenosyl-L-methionine-dependent methyltransferases"/>
    <property type="match status" value="1"/>
</dbReference>
<evidence type="ECO:0000313" key="3">
    <source>
        <dbReference type="Proteomes" id="UP000503462"/>
    </source>
</evidence>
<evidence type="ECO:0000313" key="2">
    <source>
        <dbReference type="EMBL" id="QIW99126.1"/>
    </source>
</evidence>
<sequence>MSSAEVLEHILWQSDDRAICLIDGPTSIQNAQGIGINEHFLLSIPATSEPFASQEPKTEASRQRLLTTAPLRPLHVVYAGLLTCALSRLQAAHTGAWLLPRTTKHDGEDSTQSTKSSEACEQHLRNVEAGVPVQDDWPFVSNETASMTLGVCQDNAPFLFPSHSTFMLADCADRTLIASFHANIRAQASENDTPWRFDCIIMDPPWSNRSAKRKRGSYKTAEVSQVCDMLHLMDLDRLMSTQCLVAVWITNKESVREAVLGGYGLFQAWGVELVEEWLWLKVTTRGEPITAIDALWRKPYEVLLLGRRHELLSTRPRSLLKRRVLVSVPDVHSRKPCLKSLIEPMMHSEARILEVFARHLVAGWWSWGNECTKFNQTGQWQKH</sequence>
<dbReference type="PANTHER" id="PTHR12829:SF4">
    <property type="entry name" value="N(6)-ADENINE-SPECIFIC METHYLTRANSFERASE METTL4"/>
    <property type="match status" value="1"/>
</dbReference>
<organism evidence="2 3">
    <name type="scientific">Peltaster fructicola</name>
    <dbReference type="NCBI Taxonomy" id="286661"/>
    <lineage>
        <taxon>Eukaryota</taxon>
        <taxon>Fungi</taxon>
        <taxon>Dikarya</taxon>
        <taxon>Ascomycota</taxon>
        <taxon>Pezizomycotina</taxon>
        <taxon>Dothideomycetes</taxon>
        <taxon>Dothideomycetes incertae sedis</taxon>
        <taxon>Peltaster</taxon>
    </lineage>
</organism>
<dbReference type="InterPro" id="IPR002052">
    <property type="entry name" value="DNA_methylase_N6_adenine_CS"/>
</dbReference>
<dbReference type="PANTHER" id="PTHR12829">
    <property type="entry name" value="N6-ADENOSINE-METHYLTRANSFERASE"/>
    <property type="match status" value="1"/>
</dbReference>
<dbReference type="Proteomes" id="UP000503462">
    <property type="component" value="Chromosome 3"/>
</dbReference>
<comment type="similarity">
    <text evidence="1">Belongs to the MT-A70-like family.</text>
</comment>
<dbReference type="PROSITE" id="PS00092">
    <property type="entry name" value="N6_MTASE"/>
    <property type="match status" value="1"/>
</dbReference>
<dbReference type="InterPro" id="IPR007757">
    <property type="entry name" value="MT-A70-like"/>
</dbReference>
<proteinExistence type="inferred from homology"/>
<reference evidence="2 3" key="1">
    <citation type="journal article" date="2016" name="Sci. Rep.">
        <title>Peltaster fructicola genome reveals evolution from an invasive phytopathogen to an ectophytic parasite.</title>
        <authorList>
            <person name="Xu C."/>
            <person name="Chen H."/>
            <person name="Gleason M.L."/>
            <person name="Xu J.R."/>
            <person name="Liu H."/>
            <person name="Zhang R."/>
            <person name="Sun G."/>
        </authorList>
    </citation>
    <scope>NUCLEOTIDE SEQUENCE [LARGE SCALE GENOMIC DNA]</scope>
    <source>
        <strain evidence="2 3">LNHT1506</strain>
    </source>
</reference>
<gene>
    <name evidence="2" type="ORF">AMS68_004644</name>
</gene>
<dbReference type="InterPro" id="IPR029063">
    <property type="entry name" value="SAM-dependent_MTases_sf"/>
</dbReference>
<keyword evidence="3" id="KW-1185">Reference proteome</keyword>
<dbReference type="EMBL" id="CP051141">
    <property type="protein sequence ID" value="QIW99126.1"/>
    <property type="molecule type" value="Genomic_DNA"/>
</dbReference>
<dbReference type="OrthoDB" id="61116at2759"/>
<dbReference type="GO" id="GO:0032259">
    <property type="term" value="P:methylation"/>
    <property type="evidence" value="ECO:0007669"/>
    <property type="project" value="InterPro"/>
</dbReference>
<evidence type="ECO:0008006" key="4">
    <source>
        <dbReference type="Google" id="ProtNLM"/>
    </source>
</evidence>
<dbReference type="GO" id="GO:0005634">
    <property type="term" value="C:nucleus"/>
    <property type="evidence" value="ECO:0007669"/>
    <property type="project" value="TreeGrafter"/>
</dbReference>
<dbReference type="AlphaFoldDB" id="A0A6H0XWI6"/>
<dbReference type="GO" id="GO:0008168">
    <property type="term" value="F:methyltransferase activity"/>
    <property type="evidence" value="ECO:0007669"/>
    <property type="project" value="InterPro"/>
</dbReference>
<dbReference type="Pfam" id="PF05063">
    <property type="entry name" value="MT-A70"/>
    <property type="match status" value="1"/>
</dbReference>
<dbReference type="GO" id="GO:0003676">
    <property type="term" value="F:nucleic acid binding"/>
    <property type="evidence" value="ECO:0007669"/>
    <property type="project" value="InterPro"/>
</dbReference>